<protein>
    <submittedName>
        <fullName evidence="1">Uncharacterized protein</fullName>
    </submittedName>
</protein>
<dbReference type="EMBL" id="JXTC01000039">
    <property type="protein sequence ID" value="PON96387.1"/>
    <property type="molecule type" value="Genomic_DNA"/>
</dbReference>
<evidence type="ECO:0000313" key="1">
    <source>
        <dbReference type="EMBL" id="PON96387.1"/>
    </source>
</evidence>
<dbReference type="OrthoDB" id="10474351at2759"/>
<keyword evidence="2" id="KW-1185">Reference proteome</keyword>
<sequence>MSNESPTCSLFSLNLRLRCLPWLRMYLQTLESYYLSRTLPHLSSKLACPVSVFTVRLRIPVGENYTSLI</sequence>
<dbReference type="InParanoid" id="A0A2P5FF16"/>
<dbReference type="Proteomes" id="UP000237000">
    <property type="component" value="Unassembled WGS sequence"/>
</dbReference>
<gene>
    <name evidence="1" type="ORF">TorRG33x02_079760</name>
</gene>
<name>A0A2P5FF16_TREOI</name>
<comment type="caution">
    <text evidence="1">The sequence shown here is derived from an EMBL/GenBank/DDBJ whole genome shotgun (WGS) entry which is preliminary data.</text>
</comment>
<evidence type="ECO:0000313" key="2">
    <source>
        <dbReference type="Proteomes" id="UP000237000"/>
    </source>
</evidence>
<dbReference type="AlphaFoldDB" id="A0A2P5FF16"/>
<reference evidence="2" key="1">
    <citation type="submission" date="2016-06" db="EMBL/GenBank/DDBJ databases">
        <title>Parallel loss of symbiosis genes in relatives of nitrogen-fixing non-legume Parasponia.</title>
        <authorList>
            <person name="Van Velzen R."/>
            <person name="Holmer R."/>
            <person name="Bu F."/>
            <person name="Rutten L."/>
            <person name="Van Zeijl A."/>
            <person name="Liu W."/>
            <person name="Santuari L."/>
            <person name="Cao Q."/>
            <person name="Sharma T."/>
            <person name="Shen D."/>
            <person name="Roswanjaya Y."/>
            <person name="Wardhani T."/>
            <person name="Kalhor M.S."/>
            <person name="Jansen J."/>
            <person name="Van den Hoogen J."/>
            <person name="Gungor B."/>
            <person name="Hartog M."/>
            <person name="Hontelez J."/>
            <person name="Verver J."/>
            <person name="Yang W.-C."/>
            <person name="Schijlen E."/>
            <person name="Repin R."/>
            <person name="Schilthuizen M."/>
            <person name="Schranz E."/>
            <person name="Heidstra R."/>
            <person name="Miyata K."/>
            <person name="Fedorova E."/>
            <person name="Kohlen W."/>
            <person name="Bisseling T."/>
            <person name="Smit S."/>
            <person name="Geurts R."/>
        </authorList>
    </citation>
    <scope>NUCLEOTIDE SEQUENCE [LARGE SCALE GENOMIC DNA]</scope>
    <source>
        <strain evidence="2">cv. RG33-2</strain>
    </source>
</reference>
<organism evidence="1 2">
    <name type="scientific">Trema orientale</name>
    <name type="common">Charcoal tree</name>
    <name type="synonym">Celtis orientalis</name>
    <dbReference type="NCBI Taxonomy" id="63057"/>
    <lineage>
        <taxon>Eukaryota</taxon>
        <taxon>Viridiplantae</taxon>
        <taxon>Streptophyta</taxon>
        <taxon>Embryophyta</taxon>
        <taxon>Tracheophyta</taxon>
        <taxon>Spermatophyta</taxon>
        <taxon>Magnoliopsida</taxon>
        <taxon>eudicotyledons</taxon>
        <taxon>Gunneridae</taxon>
        <taxon>Pentapetalae</taxon>
        <taxon>rosids</taxon>
        <taxon>fabids</taxon>
        <taxon>Rosales</taxon>
        <taxon>Cannabaceae</taxon>
        <taxon>Trema</taxon>
    </lineage>
</organism>
<accession>A0A2P5FF16</accession>
<proteinExistence type="predicted"/>